<dbReference type="PROSITE" id="PS51217">
    <property type="entry name" value="UVRD_HELICASE_CTER"/>
    <property type="match status" value="1"/>
</dbReference>
<dbReference type="GO" id="GO:0043138">
    <property type="term" value="F:3'-5' DNA helicase activity"/>
    <property type="evidence" value="ECO:0007669"/>
    <property type="project" value="UniProtKB-EC"/>
</dbReference>
<dbReference type="InterPro" id="IPR011604">
    <property type="entry name" value="PDDEXK-like_dom_sf"/>
</dbReference>
<dbReference type="PROSITE" id="PS51198">
    <property type="entry name" value="UVRD_HELICASE_ATP_BIND"/>
    <property type="match status" value="1"/>
</dbReference>
<sequence length="1221" mass="141843">MNYTKEQEQAIFLRDKNIMVSAGAGAGKTRVLVSRMAELIMDEKNPVEADRFLVMTFTNAAAAEMKERISLDLEERLAKDPENHYLRKQIRKIRQADISTVHSFCNHLIRTHYNELSIDPSFRIGEEGELFLLRQQAIEQLLEEAYASGRESFVKFAESYAPGKSDKVLEELVGDLYRFSRSFPNASFWFEKTKQEALQLAEAKEWDNSPAVMLIFLKAKKELLQEKEALSKLLKNIAGEEVPEKYGVLLQDVSEYVEALSQTESYDAYYMVLSRGSVPAFPRATKKDKEWADYEIVKEWHQEVKELLQKQKETVFTAPAEELQREAAGIYPLLEEYIVLAQRFEEIYLAYKKEKNVYDFDDLEHFALELLVDHYDEGGQAYPSETAKTLAKKYKMIFVDEYQDTNLVQETILEMLSEKDNNTLFTVGDVKQSIYRFRQARPDLFLRRNEKYHNEEEGVSIELRDNFRSAPGVLCFTNYVFSRLMERDFGGVDYNEETALRAGEGGPMLEDKETSELLFFVKDSVQTLEEAPEDVLTETALITKRIQELIEEGYHYGDIVILLRSGAGRMEPMAEFLEKNGIPVSCENKTGYFHTREITIILNYLSVVDNVYQDIPMASVMLSSIGGFTEEELTKLRILVREPMREQYTLYDLMCLYLQEGAEEELRAKIQHFYKDLQYFREQKKEQPLGVLLWDIYQRTGFYYDVQLMPDGAKRKENLLMLLKKAEDYEKTVFKGLFYFNRYMEQLKSYEIEMGEAGSGTENENVVKIMTIHKSKGLEFPVVFVSGLSKKFNRMDLAKPMLCHPELGIGMECVNITLRFHHPSLMKRAIQEKVWKDTLEEEMRILYVAMTRAKRKLILTGTIKAQDLEAGLRLQINTQKWRATSAMDWLLPILADQFRSTQSEKSEEREGFLKNQETQKQAHSEGVTASWLKARLVNWEEILPFFEKERKQEEEFSYQIFMDTVVIPADVSMVEQSFSYEYPNRDATKWKRKYSVSELKTLSQTTLPEEESSIMLPEQNNFEEEVKMPEFLKEEKSEIAATARGTIIHKIMELLPFGQIQTKKQLFEWIDALKGTYPESEKISAKWLYRAIEAFLFSEIGEKLSQMDRQGNLRKELPFTVGLPVSLMNADTQAEDTVVVQGIIDICGEAEESLWLIDYKTDRIKEGEESLLLDRYGNQMLYYKAALEQILGKRVSESYLYSFSLKKFIPVNLQERSGENA</sequence>
<dbReference type="GO" id="GO:0016887">
    <property type="term" value="F:ATP hydrolysis activity"/>
    <property type="evidence" value="ECO:0007669"/>
    <property type="project" value="RHEA"/>
</dbReference>
<dbReference type="NCBIfam" id="TIGR02785">
    <property type="entry name" value="addA_Gpos"/>
    <property type="match status" value="1"/>
</dbReference>
<evidence type="ECO:0000256" key="2">
    <source>
        <dbReference type="ARBA" id="ARBA00022741"/>
    </source>
</evidence>
<dbReference type="GO" id="GO:0004527">
    <property type="term" value="F:exonuclease activity"/>
    <property type="evidence" value="ECO:0007669"/>
    <property type="project" value="UniProtKB-KW"/>
</dbReference>
<comment type="catalytic activity">
    <reaction evidence="13">
        <text>ATP + H2O = ADP + phosphate + H(+)</text>
        <dbReference type="Rhea" id="RHEA:13065"/>
        <dbReference type="ChEBI" id="CHEBI:15377"/>
        <dbReference type="ChEBI" id="CHEBI:15378"/>
        <dbReference type="ChEBI" id="CHEBI:30616"/>
        <dbReference type="ChEBI" id="CHEBI:43474"/>
        <dbReference type="ChEBI" id="CHEBI:456216"/>
        <dbReference type="EC" id="5.6.2.4"/>
    </reaction>
</comment>
<dbReference type="GO" id="GO:0033202">
    <property type="term" value="C:DNA helicase complex"/>
    <property type="evidence" value="ECO:0007669"/>
    <property type="project" value="TreeGrafter"/>
</dbReference>
<keyword evidence="8" id="KW-0238">DNA-binding</keyword>
<dbReference type="InterPro" id="IPR027417">
    <property type="entry name" value="P-loop_NTPase"/>
</dbReference>
<evidence type="ECO:0000259" key="15">
    <source>
        <dbReference type="PROSITE" id="PS51198"/>
    </source>
</evidence>
<dbReference type="PANTHER" id="PTHR11070:SF48">
    <property type="entry name" value="ATP-DEPENDENT HELICASE_NUCLEASE SUBUNIT A"/>
    <property type="match status" value="1"/>
</dbReference>
<keyword evidence="6" id="KW-0269">Exonuclease</keyword>
<dbReference type="EMBL" id="CYYC01000006">
    <property type="protein sequence ID" value="CUM86127.1"/>
    <property type="molecule type" value="Genomic_DNA"/>
</dbReference>
<dbReference type="Gene3D" id="3.90.320.10">
    <property type="match status" value="1"/>
</dbReference>
<dbReference type="Pfam" id="PF12705">
    <property type="entry name" value="PDDEXK_1"/>
    <property type="match status" value="1"/>
</dbReference>
<feature type="binding site" evidence="14">
    <location>
        <begin position="22"/>
        <end position="29"/>
    </location>
    <ligand>
        <name>ATP</name>
        <dbReference type="ChEBI" id="CHEBI:30616"/>
    </ligand>
</feature>
<evidence type="ECO:0000256" key="11">
    <source>
        <dbReference type="ARBA" id="ARBA00034617"/>
    </source>
</evidence>
<dbReference type="PANTHER" id="PTHR11070">
    <property type="entry name" value="UVRD / RECB / PCRA DNA HELICASE FAMILY MEMBER"/>
    <property type="match status" value="1"/>
</dbReference>
<evidence type="ECO:0000313" key="18">
    <source>
        <dbReference type="Proteomes" id="UP000095390"/>
    </source>
</evidence>
<dbReference type="Gene3D" id="1.10.486.10">
    <property type="entry name" value="PCRA, domain 4"/>
    <property type="match status" value="1"/>
</dbReference>
<dbReference type="GO" id="GO:0000725">
    <property type="term" value="P:recombinational repair"/>
    <property type="evidence" value="ECO:0007669"/>
    <property type="project" value="TreeGrafter"/>
</dbReference>
<dbReference type="EC" id="5.6.2.4" evidence="12"/>
<keyword evidence="1" id="KW-0540">Nuclease</keyword>
<evidence type="ECO:0000256" key="3">
    <source>
        <dbReference type="ARBA" id="ARBA00022763"/>
    </source>
</evidence>
<dbReference type="SUPFAM" id="SSF52540">
    <property type="entry name" value="P-loop containing nucleoside triphosphate hydrolases"/>
    <property type="match status" value="1"/>
</dbReference>
<dbReference type="GO" id="GO:0005829">
    <property type="term" value="C:cytosol"/>
    <property type="evidence" value="ECO:0007669"/>
    <property type="project" value="TreeGrafter"/>
</dbReference>
<evidence type="ECO:0000256" key="8">
    <source>
        <dbReference type="ARBA" id="ARBA00023125"/>
    </source>
</evidence>
<keyword evidence="7 14" id="KW-0067">ATP-binding</keyword>
<feature type="domain" description="UvrD-like helicase C-terminal" evidence="16">
    <location>
        <begin position="497"/>
        <end position="777"/>
    </location>
</feature>
<evidence type="ECO:0000256" key="7">
    <source>
        <dbReference type="ARBA" id="ARBA00022840"/>
    </source>
</evidence>
<dbReference type="GO" id="GO:0005524">
    <property type="term" value="F:ATP binding"/>
    <property type="evidence" value="ECO:0007669"/>
    <property type="project" value="UniProtKB-UniRule"/>
</dbReference>
<evidence type="ECO:0000256" key="12">
    <source>
        <dbReference type="ARBA" id="ARBA00034808"/>
    </source>
</evidence>
<dbReference type="InterPro" id="IPR014152">
    <property type="entry name" value="AddA"/>
</dbReference>
<dbReference type="Gene3D" id="3.40.50.300">
    <property type="entry name" value="P-loop containing nucleotide triphosphate hydrolases"/>
    <property type="match status" value="4"/>
</dbReference>
<evidence type="ECO:0000259" key="16">
    <source>
        <dbReference type="PROSITE" id="PS51217"/>
    </source>
</evidence>
<protein>
    <recommendedName>
        <fullName evidence="12">DNA 3'-5' helicase</fullName>
        <ecNumber evidence="12">5.6.2.4</ecNumber>
    </recommendedName>
</protein>
<dbReference type="InterPro" id="IPR014017">
    <property type="entry name" value="DNA_helicase_UvrD-like_C"/>
</dbReference>
<feature type="domain" description="UvrD-like helicase ATP-binding" evidence="15">
    <location>
        <begin position="1"/>
        <end position="470"/>
    </location>
</feature>
<gene>
    <name evidence="17" type="primary">addA</name>
    <name evidence="17" type="ORF">ERS852578_00716</name>
</gene>
<evidence type="ECO:0000256" key="6">
    <source>
        <dbReference type="ARBA" id="ARBA00022839"/>
    </source>
</evidence>
<dbReference type="OrthoDB" id="9810135at2"/>
<keyword evidence="5 14" id="KW-0347">Helicase</keyword>
<organism evidence="17 18">
    <name type="scientific">Anaerobutyricum hallii</name>
    <dbReference type="NCBI Taxonomy" id="39488"/>
    <lineage>
        <taxon>Bacteria</taxon>
        <taxon>Bacillati</taxon>
        <taxon>Bacillota</taxon>
        <taxon>Clostridia</taxon>
        <taxon>Lachnospirales</taxon>
        <taxon>Lachnospiraceae</taxon>
        <taxon>Anaerobutyricum</taxon>
    </lineage>
</organism>
<dbReference type="InterPro" id="IPR011335">
    <property type="entry name" value="Restrct_endonuc-II-like"/>
</dbReference>
<comment type="catalytic activity">
    <reaction evidence="11">
        <text>Couples ATP hydrolysis with the unwinding of duplex DNA by translocating in the 3'-5' direction.</text>
        <dbReference type="EC" id="5.6.2.4"/>
    </reaction>
</comment>
<accession>A0A173S8I6</accession>
<dbReference type="GO" id="GO:0006302">
    <property type="term" value="P:double-strand break repair"/>
    <property type="evidence" value="ECO:0007669"/>
    <property type="project" value="InterPro"/>
</dbReference>
<dbReference type="InterPro" id="IPR014016">
    <property type="entry name" value="UvrD-like_ATP-bd"/>
</dbReference>
<dbReference type="InterPro" id="IPR038726">
    <property type="entry name" value="PDDEXK_AddAB-type"/>
</dbReference>
<keyword evidence="9" id="KW-0234">DNA repair</keyword>
<evidence type="ECO:0000256" key="1">
    <source>
        <dbReference type="ARBA" id="ARBA00022722"/>
    </source>
</evidence>
<evidence type="ECO:0000256" key="14">
    <source>
        <dbReference type="PROSITE-ProRule" id="PRU00560"/>
    </source>
</evidence>
<evidence type="ECO:0000256" key="9">
    <source>
        <dbReference type="ARBA" id="ARBA00023204"/>
    </source>
</evidence>
<name>A0A173S8I6_9FIRM</name>
<dbReference type="CDD" id="cd17932">
    <property type="entry name" value="DEXQc_UvrD"/>
    <property type="match status" value="1"/>
</dbReference>
<dbReference type="InterPro" id="IPR000212">
    <property type="entry name" value="DNA_helicase_UvrD/REP"/>
</dbReference>
<reference evidence="17 18" key="1">
    <citation type="submission" date="2015-09" db="EMBL/GenBank/DDBJ databases">
        <authorList>
            <consortium name="Pathogen Informatics"/>
        </authorList>
    </citation>
    <scope>NUCLEOTIDE SEQUENCE [LARGE SCALE GENOMIC DNA]</scope>
    <source>
        <strain evidence="17 18">2789STDY5834966</strain>
    </source>
</reference>
<dbReference type="Pfam" id="PF13361">
    <property type="entry name" value="UvrD_C"/>
    <property type="match status" value="1"/>
</dbReference>
<keyword evidence="3" id="KW-0227">DNA damage</keyword>
<dbReference type="Pfam" id="PF00580">
    <property type="entry name" value="UvrD-helicase"/>
    <property type="match status" value="1"/>
</dbReference>
<keyword evidence="2 14" id="KW-0547">Nucleotide-binding</keyword>
<proteinExistence type="predicted"/>
<dbReference type="GO" id="GO:0003677">
    <property type="term" value="F:DNA binding"/>
    <property type="evidence" value="ECO:0007669"/>
    <property type="project" value="UniProtKB-KW"/>
</dbReference>
<keyword evidence="10" id="KW-0413">Isomerase</keyword>
<dbReference type="SUPFAM" id="SSF52980">
    <property type="entry name" value="Restriction endonuclease-like"/>
    <property type="match status" value="1"/>
</dbReference>
<dbReference type="RefSeq" id="WP_022170624.1">
    <property type="nucleotide sequence ID" value="NZ_CBCTWI010000031.1"/>
</dbReference>
<keyword evidence="4 14" id="KW-0378">Hydrolase</keyword>
<evidence type="ECO:0000256" key="5">
    <source>
        <dbReference type="ARBA" id="ARBA00022806"/>
    </source>
</evidence>
<evidence type="ECO:0000256" key="13">
    <source>
        <dbReference type="ARBA" id="ARBA00048988"/>
    </source>
</evidence>
<dbReference type="Proteomes" id="UP000095390">
    <property type="component" value="Unassembled WGS sequence"/>
</dbReference>
<evidence type="ECO:0000256" key="10">
    <source>
        <dbReference type="ARBA" id="ARBA00023235"/>
    </source>
</evidence>
<evidence type="ECO:0000256" key="4">
    <source>
        <dbReference type="ARBA" id="ARBA00022801"/>
    </source>
</evidence>
<evidence type="ECO:0000313" key="17">
    <source>
        <dbReference type="EMBL" id="CUM86127.1"/>
    </source>
</evidence>
<dbReference type="AlphaFoldDB" id="A0A173S8I6"/>